<reference evidence="2" key="1">
    <citation type="submission" date="2025-08" db="UniProtKB">
        <authorList>
            <consortium name="Ensembl"/>
        </authorList>
    </citation>
    <scope>IDENTIFICATION</scope>
</reference>
<feature type="region of interest" description="Disordered" evidence="1">
    <location>
        <begin position="1"/>
        <end position="23"/>
    </location>
</feature>
<evidence type="ECO:0000313" key="3">
    <source>
        <dbReference type="Proteomes" id="UP000694389"/>
    </source>
</evidence>
<evidence type="ECO:0008006" key="4">
    <source>
        <dbReference type="Google" id="ProtNLM"/>
    </source>
</evidence>
<keyword evidence="3" id="KW-1185">Reference proteome</keyword>
<accession>A0A8C4F6G2</accession>
<dbReference type="InterPro" id="IPR042856">
    <property type="entry name" value="RSP14"/>
</dbReference>
<dbReference type="AlphaFoldDB" id="A0A8C4F6G2"/>
<reference evidence="2" key="2">
    <citation type="submission" date="2025-09" db="UniProtKB">
        <authorList>
            <consortium name="Ensembl"/>
        </authorList>
    </citation>
    <scope>IDENTIFICATION</scope>
</reference>
<dbReference type="GeneTree" id="ENSGT00500000044989"/>
<dbReference type="SUPFAM" id="SSF48371">
    <property type="entry name" value="ARM repeat"/>
    <property type="match status" value="1"/>
</dbReference>
<dbReference type="InterPro" id="IPR016024">
    <property type="entry name" value="ARM-type_fold"/>
</dbReference>
<evidence type="ECO:0000313" key="2">
    <source>
        <dbReference type="Ensembl" id="ENSDLAP00005027646.2"/>
    </source>
</evidence>
<proteinExistence type="predicted"/>
<dbReference type="InterPro" id="IPR011989">
    <property type="entry name" value="ARM-like"/>
</dbReference>
<sequence length="145" mass="16818">MRSSRLSPEHTDNSGLTEEDRSLELLTNNRAPVAFGRRAVPQLFEELQQPEEERRQRALNSLCDLMHDPERIYQTVNGGFLEQLKVLMKDDDSTVRKKTCKLLHILTAHSIGRMTDRQADRQTDRQTDSRLIINCFLMSCLYSLL</sequence>
<protein>
    <recommendedName>
        <fullName evidence="4">Rhabdoid tumor deletion region protein 1</fullName>
    </recommendedName>
</protein>
<name>A0A8C4F6G2_DICLA</name>
<dbReference type="PANTHER" id="PTHR15599:SF1">
    <property type="entry name" value="RADIAL SPOKE HEAD 14 HOMOLOG"/>
    <property type="match status" value="1"/>
</dbReference>
<dbReference type="PANTHER" id="PTHR15599">
    <property type="entry name" value="RTDR1"/>
    <property type="match status" value="1"/>
</dbReference>
<evidence type="ECO:0000256" key="1">
    <source>
        <dbReference type="SAM" id="MobiDB-lite"/>
    </source>
</evidence>
<dbReference type="Proteomes" id="UP000694389">
    <property type="component" value="Unassembled WGS sequence"/>
</dbReference>
<dbReference type="Ensembl" id="ENSDLAT00005029487.2">
    <property type="protein sequence ID" value="ENSDLAP00005027646.2"/>
    <property type="gene ID" value="ENSDLAG00005012410.2"/>
</dbReference>
<feature type="compositionally biased region" description="Basic and acidic residues" evidence="1">
    <location>
        <begin position="7"/>
        <end position="23"/>
    </location>
</feature>
<organism evidence="2 3">
    <name type="scientific">Dicentrarchus labrax</name>
    <name type="common">European seabass</name>
    <name type="synonym">Morone labrax</name>
    <dbReference type="NCBI Taxonomy" id="13489"/>
    <lineage>
        <taxon>Eukaryota</taxon>
        <taxon>Metazoa</taxon>
        <taxon>Chordata</taxon>
        <taxon>Craniata</taxon>
        <taxon>Vertebrata</taxon>
        <taxon>Euteleostomi</taxon>
        <taxon>Actinopterygii</taxon>
        <taxon>Neopterygii</taxon>
        <taxon>Teleostei</taxon>
        <taxon>Neoteleostei</taxon>
        <taxon>Acanthomorphata</taxon>
        <taxon>Eupercaria</taxon>
        <taxon>Moronidae</taxon>
        <taxon>Dicentrarchus</taxon>
    </lineage>
</organism>
<dbReference type="Gene3D" id="1.25.10.10">
    <property type="entry name" value="Leucine-rich Repeat Variant"/>
    <property type="match status" value="1"/>
</dbReference>